<evidence type="ECO:0000259" key="2">
    <source>
        <dbReference type="PROSITE" id="PS50003"/>
    </source>
</evidence>
<dbReference type="Gene3D" id="2.30.29.30">
    <property type="entry name" value="Pleckstrin-homology domain (PH domain)/Phosphotyrosine-binding domain (PTB)"/>
    <property type="match status" value="1"/>
</dbReference>
<dbReference type="InterPro" id="IPR011993">
    <property type="entry name" value="PH-like_dom_sf"/>
</dbReference>
<dbReference type="EMBL" id="CAXKWB010001574">
    <property type="protein sequence ID" value="CAL4064860.1"/>
    <property type="molecule type" value="Genomic_DNA"/>
</dbReference>
<feature type="domain" description="PH" evidence="2">
    <location>
        <begin position="7"/>
        <end position="116"/>
    </location>
</feature>
<dbReference type="SUPFAM" id="SSF50729">
    <property type="entry name" value="PH domain-like"/>
    <property type="match status" value="1"/>
</dbReference>
<dbReference type="Pfam" id="PF00169">
    <property type="entry name" value="PH"/>
    <property type="match status" value="1"/>
</dbReference>
<dbReference type="GO" id="GO:0005769">
    <property type="term" value="C:early endosome"/>
    <property type="evidence" value="ECO:0007669"/>
    <property type="project" value="TreeGrafter"/>
</dbReference>
<evidence type="ECO:0000313" key="3">
    <source>
        <dbReference type="EMBL" id="CAL4064860.1"/>
    </source>
</evidence>
<comment type="caution">
    <text evidence="3">The sequence shown here is derived from an EMBL/GenBank/DDBJ whole genome shotgun (WGS) entry which is preliminary data.</text>
</comment>
<dbReference type="GO" id="GO:0007032">
    <property type="term" value="P:endosome organization"/>
    <property type="evidence" value="ECO:0007669"/>
    <property type="project" value="TreeGrafter"/>
</dbReference>
<dbReference type="GO" id="GO:0005802">
    <property type="term" value="C:trans-Golgi network"/>
    <property type="evidence" value="ECO:0007669"/>
    <property type="project" value="TreeGrafter"/>
</dbReference>
<dbReference type="Proteomes" id="UP001497623">
    <property type="component" value="Unassembled WGS sequence"/>
</dbReference>
<dbReference type="GO" id="GO:0005829">
    <property type="term" value="C:cytosol"/>
    <property type="evidence" value="ECO:0007669"/>
    <property type="project" value="GOC"/>
</dbReference>
<keyword evidence="4" id="KW-1185">Reference proteome</keyword>
<dbReference type="SMART" id="SM00233">
    <property type="entry name" value="PH"/>
    <property type="match status" value="1"/>
</dbReference>
<dbReference type="PROSITE" id="PS50003">
    <property type="entry name" value="PH_DOMAIN"/>
    <property type="match status" value="1"/>
</dbReference>
<evidence type="ECO:0000313" key="4">
    <source>
        <dbReference type="Proteomes" id="UP001497623"/>
    </source>
</evidence>
<gene>
    <name evidence="3" type="ORF">MNOR_LOCUS4318</name>
</gene>
<dbReference type="PANTHER" id="PTHR22902:SF27">
    <property type="entry name" value="PLECKSTRIN HOMOLOGY DOMAIN-CONTAINING FAMILY A MEMBER 3"/>
    <property type="match status" value="1"/>
</dbReference>
<dbReference type="CDD" id="cd01238">
    <property type="entry name" value="PH_Btk"/>
    <property type="match status" value="1"/>
</dbReference>
<feature type="non-terminal residue" evidence="3">
    <location>
        <position position="197"/>
    </location>
</feature>
<reference evidence="3 4" key="1">
    <citation type="submission" date="2024-05" db="EMBL/GenBank/DDBJ databases">
        <authorList>
            <person name="Wallberg A."/>
        </authorList>
    </citation>
    <scope>NUCLEOTIDE SEQUENCE [LARGE SCALE GENOMIC DNA]</scope>
</reference>
<dbReference type="PANTHER" id="PTHR22902">
    <property type="entry name" value="SESQUIPEDALIAN"/>
    <property type="match status" value="1"/>
</dbReference>
<evidence type="ECO:0000256" key="1">
    <source>
        <dbReference type="ARBA" id="ARBA00022553"/>
    </source>
</evidence>
<name>A0AAV2PX23_MEGNR</name>
<accession>A0AAV2PX23</accession>
<keyword evidence="1" id="KW-0597">Phosphoprotein</keyword>
<dbReference type="GO" id="GO:0055037">
    <property type="term" value="C:recycling endosome"/>
    <property type="evidence" value="ECO:0007669"/>
    <property type="project" value="TreeGrafter"/>
</dbReference>
<protein>
    <recommendedName>
        <fullName evidence="2">PH domain-containing protein</fullName>
    </recommendedName>
</protein>
<organism evidence="3 4">
    <name type="scientific">Meganyctiphanes norvegica</name>
    <name type="common">Northern krill</name>
    <name type="synonym">Thysanopoda norvegica</name>
    <dbReference type="NCBI Taxonomy" id="48144"/>
    <lineage>
        <taxon>Eukaryota</taxon>
        <taxon>Metazoa</taxon>
        <taxon>Ecdysozoa</taxon>
        <taxon>Arthropoda</taxon>
        <taxon>Crustacea</taxon>
        <taxon>Multicrustacea</taxon>
        <taxon>Malacostraca</taxon>
        <taxon>Eumalacostraca</taxon>
        <taxon>Eucarida</taxon>
        <taxon>Euphausiacea</taxon>
        <taxon>Euphausiidae</taxon>
        <taxon>Meganyctiphanes</taxon>
    </lineage>
</organism>
<sequence length="197" mass="22722">MAQRNEQVLQESFMTKRSQNKSPFTPTNWKDRWFVLTPQSLIYYDGDKQTGRKREKGRVELTKVVAVEKVDLSVFQREYVFQLVYNDLTELIVLYIAAENTTEQESWLAKLRELVAGNSCLESVYHSGVCLRGQWQCCKKNKDNTDLPGCASVTWKPTINNLANIIQPQDIIAPKRTSWSSSINSSNFNTNFNIMQQ</sequence>
<dbReference type="InterPro" id="IPR001849">
    <property type="entry name" value="PH_domain"/>
</dbReference>
<dbReference type="GO" id="GO:0001881">
    <property type="term" value="P:receptor recycling"/>
    <property type="evidence" value="ECO:0007669"/>
    <property type="project" value="TreeGrafter"/>
</dbReference>
<proteinExistence type="predicted"/>
<dbReference type="GO" id="GO:0042147">
    <property type="term" value="P:retrograde transport, endosome to Golgi"/>
    <property type="evidence" value="ECO:0007669"/>
    <property type="project" value="TreeGrafter"/>
</dbReference>
<dbReference type="InterPro" id="IPR045188">
    <property type="entry name" value="Boi1/Boi2-like"/>
</dbReference>
<dbReference type="AlphaFoldDB" id="A0AAV2PX23"/>